<keyword evidence="6" id="KW-1185">Reference proteome</keyword>
<dbReference type="InterPro" id="IPR050437">
    <property type="entry name" value="Ribos_protein_bS1-like"/>
</dbReference>
<proteinExistence type="inferred from homology"/>
<sequence length="126" mass="14830">MYKKRAKTYNRLKFIGQIRSEKEREERREVIENEKYRIKQIAKTVHIGQTVQGKVSEILDRGAVIAFKGLTGFLHISEISYDWVNHPKDFLHVGQELKLKIISKNIDYTGQVSIKLSRKQLLKSRF</sequence>
<accession>A0ABV6YXM9</accession>
<keyword evidence="2" id="KW-0689">Ribosomal protein</keyword>
<keyword evidence="3" id="KW-0687">Ribonucleoprotein</keyword>
<evidence type="ECO:0000256" key="3">
    <source>
        <dbReference type="ARBA" id="ARBA00023274"/>
    </source>
</evidence>
<evidence type="ECO:0000259" key="4">
    <source>
        <dbReference type="PROSITE" id="PS50126"/>
    </source>
</evidence>
<dbReference type="Proteomes" id="UP001594351">
    <property type="component" value="Unassembled WGS sequence"/>
</dbReference>
<comment type="caution">
    <text evidence="5">The sequence shown here is derived from an EMBL/GenBank/DDBJ whole genome shotgun (WGS) entry which is preliminary data.</text>
</comment>
<organism evidence="5 6">
    <name type="scientific">candidate division CSSED10-310 bacterium</name>
    <dbReference type="NCBI Taxonomy" id="2855610"/>
    <lineage>
        <taxon>Bacteria</taxon>
        <taxon>Bacteria division CSSED10-310</taxon>
    </lineage>
</organism>
<comment type="similarity">
    <text evidence="1">Belongs to the bacterial ribosomal protein bS1 family.</text>
</comment>
<name>A0ABV6YXM9_UNCC1</name>
<dbReference type="PROSITE" id="PS50126">
    <property type="entry name" value="S1"/>
    <property type="match status" value="1"/>
</dbReference>
<dbReference type="InterPro" id="IPR003029">
    <property type="entry name" value="S1_domain"/>
</dbReference>
<dbReference type="PANTHER" id="PTHR10724:SF7">
    <property type="entry name" value="SMALL RIBOSOMAL SUBUNIT PROTEIN BS1C"/>
    <property type="match status" value="1"/>
</dbReference>
<protein>
    <submittedName>
        <fullName evidence="5">S1 RNA-binding domain-containing protein</fullName>
    </submittedName>
</protein>
<dbReference type="SMART" id="SM00316">
    <property type="entry name" value="S1"/>
    <property type="match status" value="1"/>
</dbReference>
<evidence type="ECO:0000313" key="6">
    <source>
        <dbReference type="Proteomes" id="UP001594351"/>
    </source>
</evidence>
<dbReference type="SUPFAM" id="SSF50249">
    <property type="entry name" value="Nucleic acid-binding proteins"/>
    <property type="match status" value="1"/>
</dbReference>
<dbReference type="EMBL" id="JBHPBY010000138">
    <property type="protein sequence ID" value="MFC1850961.1"/>
    <property type="molecule type" value="Genomic_DNA"/>
</dbReference>
<gene>
    <name evidence="5" type="ORF">ACFL27_12275</name>
</gene>
<dbReference type="Gene3D" id="2.40.50.140">
    <property type="entry name" value="Nucleic acid-binding proteins"/>
    <property type="match status" value="1"/>
</dbReference>
<feature type="domain" description="S1 motif" evidence="4">
    <location>
        <begin position="48"/>
        <end position="119"/>
    </location>
</feature>
<evidence type="ECO:0000313" key="5">
    <source>
        <dbReference type="EMBL" id="MFC1850961.1"/>
    </source>
</evidence>
<dbReference type="Pfam" id="PF00575">
    <property type="entry name" value="S1"/>
    <property type="match status" value="1"/>
</dbReference>
<evidence type="ECO:0000256" key="2">
    <source>
        <dbReference type="ARBA" id="ARBA00022980"/>
    </source>
</evidence>
<reference evidence="5 6" key="1">
    <citation type="submission" date="2024-09" db="EMBL/GenBank/DDBJ databases">
        <title>Laminarin stimulates single cell rates of sulfate reduction while oxygen inhibits transcriptomic activity in coastal marine sediment.</title>
        <authorList>
            <person name="Lindsay M."/>
            <person name="Orcutt B."/>
            <person name="Emerson D."/>
            <person name="Stepanauskas R."/>
            <person name="D'Angelo T."/>
        </authorList>
    </citation>
    <scope>NUCLEOTIDE SEQUENCE [LARGE SCALE GENOMIC DNA]</scope>
    <source>
        <strain evidence="5">SAG AM-311-K15</strain>
    </source>
</reference>
<evidence type="ECO:0000256" key="1">
    <source>
        <dbReference type="ARBA" id="ARBA00006767"/>
    </source>
</evidence>
<dbReference type="InterPro" id="IPR012340">
    <property type="entry name" value="NA-bd_OB-fold"/>
</dbReference>
<dbReference type="PANTHER" id="PTHR10724">
    <property type="entry name" value="30S RIBOSOMAL PROTEIN S1"/>
    <property type="match status" value="1"/>
</dbReference>